<keyword evidence="2" id="KW-1185">Reference proteome</keyword>
<comment type="caution">
    <text evidence="1">The sequence shown here is derived from an EMBL/GenBank/DDBJ whole genome shotgun (WGS) entry which is preliminary data.</text>
</comment>
<name>F9S1X2_9VIBR</name>
<dbReference type="SUPFAM" id="SSF52058">
    <property type="entry name" value="L domain-like"/>
    <property type="match status" value="1"/>
</dbReference>
<dbReference type="OrthoDB" id="8451383at2"/>
<accession>F9S1X2</accession>
<dbReference type="AlphaFoldDB" id="F9S1X2"/>
<reference evidence="1 2" key="1">
    <citation type="journal article" date="2012" name="Int. J. Syst. Evol. Microbiol.">
        <title>Vibrio caribbeanicus sp. nov., isolated from the marine sponge Scleritoderma cyanea.</title>
        <authorList>
            <person name="Hoffmann M."/>
            <person name="Monday S.R."/>
            <person name="Allard M.W."/>
            <person name="Strain E.A."/>
            <person name="Whittaker P."/>
            <person name="Naum M."/>
            <person name="McCarthy P.J."/>
            <person name="Lopez J.V."/>
            <person name="Fischer M."/>
            <person name="Brown E.W."/>
        </authorList>
    </citation>
    <scope>NUCLEOTIDE SEQUENCE [LARGE SCALE GENOMIC DNA]</scope>
    <source>
        <strain evidence="1 2">ATCC 700023</strain>
    </source>
</reference>
<dbReference type="EMBL" id="AFWF01000119">
    <property type="protein sequence ID" value="EGU40877.1"/>
    <property type="molecule type" value="Genomic_DNA"/>
</dbReference>
<gene>
    <name evidence="1" type="ORF">VII00023_08084</name>
</gene>
<protein>
    <submittedName>
        <fullName evidence="1">Leucine-rich repeat protein</fullName>
    </submittedName>
</protein>
<dbReference type="InterPro" id="IPR032675">
    <property type="entry name" value="LRR_dom_sf"/>
</dbReference>
<evidence type="ECO:0000313" key="2">
    <source>
        <dbReference type="Proteomes" id="UP000004605"/>
    </source>
</evidence>
<dbReference type="Proteomes" id="UP000004605">
    <property type="component" value="Unassembled WGS sequence"/>
</dbReference>
<sequence>MFINHTSSSIHSQKNISFLDAWKDNSPSNEVLDREIFVNEVAQSIETGVLSICSLTDLTSIPYFPDNISELIIKSCDNLKNIPTLPSSIKIITISDSPNLKIPALPEELESFSIDMSPYTYANDEFPELPNNLLSFTAQNGNFLPRFSTSLQSLCVMDFTEIPYVEIPYDLKKMEIYRSPLIPLIESIPLDLKELYLGSVIISESFLIEDFLPDKLEKLHIECCDNITLPKKLPKSLNEILLSSIHGKSWEIDVDTIPKGLNIITDLINLSAEILNRDDVKFSGSFMGEASSFKLGDVVYGLTGERVRINSLVKSIYGFTEKDIIIQNTLTNAVWSDRNRSKFNSNHIINERLNDSERGMEFKEFLINHPQYNVTNVRFSHLSKEDIWMKTSKAGLEFQTKLRKRDVIFTLDKLVDSIDDIARKNGKHGDAITAHELRWIYRHRNNENIKTHVKFFINGKPVSQEKVFSLPEWENYKPKRLLV</sequence>
<proteinExistence type="predicted"/>
<dbReference type="Gene3D" id="3.80.10.10">
    <property type="entry name" value="Ribonuclease Inhibitor"/>
    <property type="match status" value="1"/>
</dbReference>
<evidence type="ECO:0000313" key="1">
    <source>
        <dbReference type="EMBL" id="EGU40877.1"/>
    </source>
</evidence>
<dbReference type="RefSeq" id="WP_006712088.1">
    <property type="nucleotide sequence ID" value="NZ_AFWF01000119.1"/>
</dbReference>
<organism evidence="1 2">
    <name type="scientific">Vibrio ichthyoenteri ATCC 700023</name>
    <dbReference type="NCBI Taxonomy" id="870968"/>
    <lineage>
        <taxon>Bacteria</taxon>
        <taxon>Pseudomonadati</taxon>
        <taxon>Pseudomonadota</taxon>
        <taxon>Gammaproteobacteria</taxon>
        <taxon>Vibrionales</taxon>
        <taxon>Vibrionaceae</taxon>
        <taxon>Vibrio</taxon>
    </lineage>
</organism>